<proteinExistence type="predicted"/>
<keyword evidence="1" id="KW-0732">Signal</keyword>
<feature type="chain" id="PRO_5029560742" evidence="1">
    <location>
        <begin position="24"/>
        <end position="256"/>
    </location>
</feature>
<dbReference type="AlphaFoldDB" id="A0A7M7PUW6"/>
<dbReference type="KEGG" id="nvi:107981864"/>
<keyword evidence="3" id="KW-1185">Reference proteome</keyword>
<dbReference type="Proteomes" id="UP000002358">
    <property type="component" value="Unassembled WGS sequence"/>
</dbReference>
<dbReference type="EnsemblMetazoa" id="XM_031921454">
    <property type="protein sequence ID" value="XP_031777314"/>
    <property type="gene ID" value="LOC107981864"/>
</dbReference>
<dbReference type="GeneID" id="107981864"/>
<evidence type="ECO:0000256" key="1">
    <source>
        <dbReference type="SAM" id="SignalP"/>
    </source>
</evidence>
<dbReference type="InParanoid" id="A0A7M7PUW6"/>
<sequence>MFPFWILIPPLCFFFFCRPTVRSLLRHRPLRLLILFTLPCHTQTPWWIDIGSFCPLCRQPRHTPPTIEREYYRDYDRFVFDSRSPVVRDSLPDSWIDCHHESWEDHATWRICSICRCRLDHPPHMMRLRGARAIGSVFPVTSAIQRRATPTWYRKGKSRLLVLSSVSPPPQTRLSLRDTPGPINYVSVIIRFFFGGQVPFSLFISLSHTSILRLPWASETVRAFSSGGVSSPLFLPAGLHIFTNYILIRVLIVLEL</sequence>
<reference evidence="2" key="1">
    <citation type="submission" date="2021-01" db="UniProtKB">
        <authorList>
            <consortium name="EnsemblMetazoa"/>
        </authorList>
    </citation>
    <scope>IDENTIFICATION</scope>
</reference>
<name>A0A7M7PUW6_NASVI</name>
<dbReference type="RefSeq" id="XP_031777314.1">
    <property type="nucleotide sequence ID" value="XM_031921454.1"/>
</dbReference>
<evidence type="ECO:0000313" key="2">
    <source>
        <dbReference type="EnsemblMetazoa" id="XP_031777314"/>
    </source>
</evidence>
<protein>
    <submittedName>
        <fullName evidence="2">Uncharacterized protein</fullName>
    </submittedName>
</protein>
<organism evidence="2 3">
    <name type="scientific">Nasonia vitripennis</name>
    <name type="common">Parasitic wasp</name>
    <dbReference type="NCBI Taxonomy" id="7425"/>
    <lineage>
        <taxon>Eukaryota</taxon>
        <taxon>Metazoa</taxon>
        <taxon>Ecdysozoa</taxon>
        <taxon>Arthropoda</taxon>
        <taxon>Hexapoda</taxon>
        <taxon>Insecta</taxon>
        <taxon>Pterygota</taxon>
        <taxon>Neoptera</taxon>
        <taxon>Endopterygota</taxon>
        <taxon>Hymenoptera</taxon>
        <taxon>Apocrita</taxon>
        <taxon>Proctotrupomorpha</taxon>
        <taxon>Chalcidoidea</taxon>
        <taxon>Pteromalidae</taxon>
        <taxon>Pteromalinae</taxon>
        <taxon>Nasonia</taxon>
    </lineage>
</organism>
<feature type="signal peptide" evidence="1">
    <location>
        <begin position="1"/>
        <end position="23"/>
    </location>
</feature>
<evidence type="ECO:0000313" key="3">
    <source>
        <dbReference type="Proteomes" id="UP000002358"/>
    </source>
</evidence>
<accession>A0A7M7PUW6</accession>